<feature type="chain" id="PRO_5002431029" evidence="1">
    <location>
        <begin position="17"/>
        <end position="41"/>
    </location>
</feature>
<sequence length="41" mass="4928">MLLLLLFNLLPKLGTRWLWPLHVNVQLVNLPISFDQWWLVS</sequence>
<protein>
    <submittedName>
        <fullName evidence="2">Uncharacterized protein</fullName>
    </submittedName>
</protein>
<name>A0A0E9QDT4_ANGAN</name>
<dbReference type="EMBL" id="GBXM01094087">
    <property type="protein sequence ID" value="JAH14490.1"/>
    <property type="molecule type" value="Transcribed_RNA"/>
</dbReference>
<dbReference type="AlphaFoldDB" id="A0A0E9QDT4"/>
<keyword evidence="1" id="KW-0732">Signal</keyword>
<proteinExistence type="predicted"/>
<reference evidence="2" key="2">
    <citation type="journal article" date="2015" name="Fish Shellfish Immunol.">
        <title>Early steps in the European eel (Anguilla anguilla)-Vibrio vulnificus interaction in the gills: Role of the RtxA13 toxin.</title>
        <authorList>
            <person name="Callol A."/>
            <person name="Pajuelo D."/>
            <person name="Ebbesson L."/>
            <person name="Teles M."/>
            <person name="MacKenzie S."/>
            <person name="Amaro C."/>
        </authorList>
    </citation>
    <scope>NUCLEOTIDE SEQUENCE</scope>
</reference>
<feature type="signal peptide" evidence="1">
    <location>
        <begin position="1"/>
        <end position="16"/>
    </location>
</feature>
<evidence type="ECO:0000313" key="2">
    <source>
        <dbReference type="EMBL" id="JAH14490.1"/>
    </source>
</evidence>
<evidence type="ECO:0000256" key="1">
    <source>
        <dbReference type="SAM" id="SignalP"/>
    </source>
</evidence>
<organism evidence="2">
    <name type="scientific">Anguilla anguilla</name>
    <name type="common">European freshwater eel</name>
    <name type="synonym">Muraena anguilla</name>
    <dbReference type="NCBI Taxonomy" id="7936"/>
    <lineage>
        <taxon>Eukaryota</taxon>
        <taxon>Metazoa</taxon>
        <taxon>Chordata</taxon>
        <taxon>Craniata</taxon>
        <taxon>Vertebrata</taxon>
        <taxon>Euteleostomi</taxon>
        <taxon>Actinopterygii</taxon>
        <taxon>Neopterygii</taxon>
        <taxon>Teleostei</taxon>
        <taxon>Anguilliformes</taxon>
        <taxon>Anguillidae</taxon>
        <taxon>Anguilla</taxon>
    </lineage>
</organism>
<accession>A0A0E9QDT4</accession>
<reference evidence="2" key="1">
    <citation type="submission" date="2014-11" db="EMBL/GenBank/DDBJ databases">
        <authorList>
            <person name="Amaro Gonzalez C."/>
        </authorList>
    </citation>
    <scope>NUCLEOTIDE SEQUENCE</scope>
</reference>